<sequence length="176" mass="19227">MPPSVTAIFNDFVGRRKGIVKALTTDSNKLFAACRPDLENQILYAFPEGTWTVDFPPEEVPPEAPEPALGINFPRDGMPRLEWLCLIAVHSDAWLISLAFFKGVKLSKEERQDLFNRMNTLPTCYEVVVGAAKSGGEGQGADDGAGGSEDEWKAGEVRVQKKYKRGAISQNAGLQG</sequence>
<dbReference type="PANTHER" id="PTHR12321">
    <property type="entry name" value="CPG BINDING PROTEIN"/>
    <property type="match status" value="1"/>
</dbReference>
<reference evidence="2" key="1">
    <citation type="submission" date="2017-08" db="EMBL/GenBank/DDBJ databases">
        <authorList>
            <person name="Polle J.E."/>
            <person name="Barry K."/>
            <person name="Cushman J."/>
            <person name="Schmutz J."/>
            <person name="Tran D."/>
            <person name="Hathwaick L.T."/>
            <person name="Yim W.C."/>
            <person name="Jenkins J."/>
            <person name="Mckie-Krisberg Z.M."/>
            <person name="Prochnik S."/>
            <person name="Lindquist E."/>
            <person name="Dockter R.B."/>
            <person name="Adam C."/>
            <person name="Molina H."/>
            <person name="Bunkerborg J."/>
            <person name="Jin E."/>
            <person name="Buchheim M."/>
            <person name="Magnuson J."/>
        </authorList>
    </citation>
    <scope>NUCLEOTIDE SEQUENCE</scope>
    <source>
        <strain evidence="2">CCAP 19/18</strain>
    </source>
</reference>
<name>A0ABQ7FWR4_DUNSA</name>
<dbReference type="Proteomes" id="UP000815325">
    <property type="component" value="Unassembled WGS sequence"/>
</dbReference>
<evidence type="ECO:0000259" key="1">
    <source>
        <dbReference type="Pfam" id="PF12165"/>
    </source>
</evidence>
<feature type="domain" description="Alfin N-terminal" evidence="1">
    <location>
        <begin position="5"/>
        <end position="129"/>
    </location>
</feature>
<proteinExistence type="predicted"/>
<dbReference type="InterPro" id="IPR045104">
    <property type="entry name" value="Alfin"/>
</dbReference>
<dbReference type="EMBL" id="MU070713">
    <property type="protein sequence ID" value="KAF5826793.1"/>
    <property type="molecule type" value="Genomic_DNA"/>
</dbReference>
<gene>
    <name evidence="2" type="ORF">DUNSADRAFT_2023</name>
</gene>
<evidence type="ECO:0000313" key="2">
    <source>
        <dbReference type="EMBL" id="KAF5826793.1"/>
    </source>
</evidence>
<comment type="caution">
    <text evidence="2">The sequence shown here is derived from an EMBL/GenBank/DDBJ whole genome shotgun (WGS) entry which is preliminary data.</text>
</comment>
<protein>
    <recommendedName>
        <fullName evidence="1">Alfin N-terminal domain-containing protein</fullName>
    </recommendedName>
</protein>
<dbReference type="Pfam" id="PF12165">
    <property type="entry name" value="Alfin"/>
    <property type="match status" value="1"/>
</dbReference>
<accession>A0ABQ7FWR4</accession>
<dbReference type="InterPro" id="IPR021998">
    <property type="entry name" value="Alfin_N"/>
</dbReference>
<evidence type="ECO:0000313" key="3">
    <source>
        <dbReference type="Proteomes" id="UP000815325"/>
    </source>
</evidence>
<dbReference type="PANTHER" id="PTHR12321:SF98">
    <property type="entry name" value="PHD FINGER PROTEIN ALFIN-LIKE 5"/>
    <property type="match status" value="1"/>
</dbReference>
<organism evidence="2 3">
    <name type="scientific">Dunaliella salina</name>
    <name type="common">Green alga</name>
    <name type="synonym">Protococcus salinus</name>
    <dbReference type="NCBI Taxonomy" id="3046"/>
    <lineage>
        <taxon>Eukaryota</taxon>
        <taxon>Viridiplantae</taxon>
        <taxon>Chlorophyta</taxon>
        <taxon>core chlorophytes</taxon>
        <taxon>Chlorophyceae</taxon>
        <taxon>CS clade</taxon>
        <taxon>Chlamydomonadales</taxon>
        <taxon>Dunaliellaceae</taxon>
        <taxon>Dunaliella</taxon>
    </lineage>
</organism>
<keyword evidence="3" id="KW-1185">Reference proteome</keyword>